<protein>
    <recommendedName>
        <fullName evidence="1">Carbohydrate kinase PfkB domain-containing protein</fullName>
    </recommendedName>
</protein>
<dbReference type="InterPro" id="IPR052562">
    <property type="entry name" value="Ketohexokinase-related"/>
</dbReference>
<dbReference type="GO" id="GO:0006000">
    <property type="term" value="P:fructose metabolic process"/>
    <property type="evidence" value="ECO:0007669"/>
    <property type="project" value="InterPro"/>
</dbReference>
<dbReference type="Gene3D" id="3.40.1190.20">
    <property type="match status" value="1"/>
</dbReference>
<dbReference type="InterPro" id="IPR011611">
    <property type="entry name" value="PfkB_dom"/>
</dbReference>
<reference evidence="2 3" key="1">
    <citation type="submission" date="2023-11" db="EMBL/GenBank/DDBJ databases">
        <title>Halocaridina rubra genome assembly.</title>
        <authorList>
            <person name="Smith C."/>
        </authorList>
    </citation>
    <scope>NUCLEOTIDE SEQUENCE [LARGE SCALE GENOMIC DNA]</scope>
    <source>
        <strain evidence="2">EP-1</strain>
        <tissue evidence="2">Whole</tissue>
    </source>
</reference>
<sequence length="325" mass="35759">MSLLKGRPNGHILCVGHLCVDIISLCSTYPEEDQKVGTTTRRNRCIDQRWQRGGNAANNCTVLGLLGSKPYFCGTIAASHERSFIMDDFAKYDVNTEYAVVHEGCECPASCVILSEATGSRTIIHCNKDLPELAVDEFKKVNLSNFSWIHFEGRNVSNIREIIELVREYNSSHSESQPIIISVEIEKAKPEVEVLVPLADVIFVARDYAAYKGYTSMDDAIANIQLLAMPEATVICPWGEMGASACTGKKAIVRSPVFSPPKVIDTLGAGDTFIAATIYSLFEGKSLQESIRFGCKIAGAKVGVRGWEPLRDIITNIMHNFHAHS</sequence>
<evidence type="ECO:0000259" key="1">
    <source>
        <dbReference type="Pfam" id="PF00294"/>
    </source>
</evidence>
<accession>A0AAN8XIB6</accession>
<dbReference type="SUPFAM" id="SSF53613">
    <property type="entry name" value="Ribokinase-like"/>
    <property type="match status" value="1"/>
</dbReference>
<keyword evidence="3" id="KW-1185">Reference proteome</keyword>
<dbReference type="InterPro" id="IPR029056">
    <property type="entry name" value="Ribokinase-like"/>
</dbReference>
<dbReference type="Proteomes" id="UP001381693">
    <property type="component" value="Unassembled WGS sequence"/>
</dbReference>
<dbReference type="EMBL" id="JAXCGZ010001956">
    <property type="protein sequence ID" value="KAK7084882.1"/>
    <property type="molecule type" value="Genomic_DNA"/>
</dbReference>
<evidence type="ECO:0000313" key="2">
    <source>
        <dbReference type="EMBL" id="KAK7084882.1"/>
    </source>
</evidence>
<feature type="domain" description="Carbohydrate kinase PfkB" evidence="1">
    <location>
        <begin position="11"/>
        <end position="306"/>
    </location>
</feature>
<dbReference type="InterPro" id="IPR034093">
    <property type="entry name" value="KHK"/>
</dbReference>
<dbReference type="GO" id="GO:0004454">
    <property type="term" value="F:ketohexokinase activity"/>
    <property type="evidence" value="ECO:0007669"/>
    <property type="project" value="InterPro"/>
</dbReference>
<dbReference type="Pfam" id="PF00294">
    <property type="entry name" value="PfkB"/>
    <property type="match status" value="1"/>
</dbReference>
<evidence type="ECO:0000313" key="3">
    <source>
        <dbReference type="Proteomes" id="UP001381693"/>
    </source>
</evidence>
<organism evidence="2 3">
    <name type="scientific">Halocaridina rubra</name>
    <name type="common">Hawaiian red shrimp</name>
    <dbReference type="NCBI Taxonomy" id="373956"/>
    <lineage>
        <taxon>Eukaryota</taxon>
        <taxon>Metazoa</taxon>
        <taxon>Ecdysozoa</taxon>
        <taxon>Arthropoda</taxon>
        <taxon>Crustacea</taxon>
        <taxon>Multicrustacea</taxon>
        <taxon>Malacostraca</taxon>
        <taxon>Eumalacostraca</taxon>
        <taxon>Eucarida</taxon>
        <taxon>Decapoda</taxon>
        <taxon>Pleocyemata</taxon>
        <taxon>Caridea</taxon>
        <taxon>Atyoidea</taxon>
        <taxon>Atyidae</taxon>
        <taxon>Halocaridina</taxon>
    </lineage>
</organism>
<dbReference type="PANTHER" id="PTHR42774">
    <property type="entry name" value="PHOSPHOTRANSFERASE SYSTEM TRANSPORT PROTEIN"/>
    <property type="match status" value="1"/>
</dbReference>
<name>A0AAN8XIB6_HALRR</name>
<proteinExistence type="predicted"/>
<dbReference type="CDD" id="cd01939">
    <property type="entry name" value="Ketohexokinase"/>
    <property type="match status" value="1"/>
</dbReference>
<dbReference type="AlphaFoldDB" id="A0AAN8XIB6"/>
<gene>
    <name evidence="2" type="ORF">SK128_000024</name>
</gene>
<dbReference type="PANTHER" id="PTHR42774:SF3">
    <property type="entry name" value="KETOHEXOKINASE"/>
    <property type="match status" value="1"/>
</dbReference>
<comment type="caution">
    <text evidence="2">The sequence shown here is derived from an EMBL/GenBank/DDBJ whole genome shotgun (WGS) entry which is preliminary data.</text>
</comment>